<dbReference type="Gene3D" id="3.30.420.10">
    <property type="entry name" value="Ribonuclease H-like superfamily/Ribonuclease H"/>
    <property type="match status" value="1"/>
</dbReference>
<dbReference type="EMBL" id="PXYW01000102">
    <property type="protein sequence ID" value="PSR27998.1"/>
    <property type="molecule type" value="Genomic_DNA"/>
</dbReference>
<protein>
    <submittedName>
        <fullName evidence="2">3'-5' exonuclease</fullName>
    </submittedName>
</protein>
<dbReference type="InterPro" id="IPR019288">
    <property type="entry name" value="3'-5'_exonuclease_PolB-like"/>
</dbReference>
<reference evidence="2 3" key="1">
    <citation type="journal article" date="2014" name="BMC Genomics">
        <title>Comparison of environmental and isolate Sulfobacillus genomes reveals diverse carbon, sulfur, nitrogen, and hydrogen metabolisms.</title>
        <authorList>
            <person name="Justice N.B."/>
            <person name="Norman A."/>
            <person name="Brown C.T."/>
            <person name="Singh A."/>
            <person name="Thomas B.C."/>
            <person name="Banfield J.F."/>
        </authorList>
    </citation>
    <scope>NUCLEOTIDE SEQUENCE [LARGE SCALE GENOMIC DNA]</scope>
    <source>
        <strain evidence="2">AMDSBA4</strain>
    </source>
</reference>
<dbReference type="AlphaFoldDB" id="A0A2T2X0J6"/>
<evidence type="ECO:0000259" key="1">
    <source>
        <dbReference type="Pfam" id="PF10108"/>
    </source>
</evidence>
<keyword evidence="2" id="KW-0269">Exonuclease</keyword>
<gene>
    <name evidence="2" type="ORF">C7B46_19195</name>
</gene>
<comment type="caution">
    <text evidence="2">The sequence shown here is derived from an EMBL/GenBank/DDBJ whole genome shotgun (WGS) entry which is preliminary data.</text>
</comment>
<name>A0A2T2X0J6_9FIRM</name>
<dbReference type="InterPro" id="IPR036397">
    <property type="entry name" value="RNaseH_sf"/>
</dbReference>
<organism evidence="2 3">
    <name type="scientific">Sulfobacillus benefaciens</name>
    <dbReference type="NCBI Taxonomy" id="453960"/>
    <lineage>
        <taxon>Bacteria</taxon>
        <taxon>Bacillati</taxon>
        <taxon>Bacillota</taxon>
        <taxon>Clostridia</taxon>
        <taxon>Eubacteriales</taxon>
        <taxon>Clostridiales Family XVII. Incertae Sedis</taxon>
        <taxon>Sulfobacillus</taxon>
    </lineage>
</organism>
<proteinExistence type="predicted"/>
<dbReference type="GO" id="GO:0004527">
    <property type="term" value="F:exonuclease activity"/>
    <property type="evidence" value="ECO:0007669"/>
    <property type="project" value="UniProtKB-KW"/>
</dbReference>
<feature type="domain" description="Predicted 3'-5' exonuclease PolB-like" evidence="1">
    <location>
        <begin position="48"/>
        <end position="252"/>
    </location>
</feature>
<dbReference type="SUPFAM" id="SSF53098">
    <property type="entry name" value="Ribonuclease H-like"/>
    <property type="match status" value="1"/>
</dbReference>
<keyword evidence="2" id="KW-0378">Hydrolase</keyword>
<dbReference type="Proteomes" id="UP000242972">
    <property type="component" value="Unassembled WGS sequence"/>
</dbReference>
<accession>A0A2T2X0J6</accession>
<dbReference type="Pfam" id="PF10108">
    <property type="entry name" value="DNA_pol_B_exo2"/>
    <property type="match status" value="1"/>
</dbReference>
<dbReference type="GO" id="GO:0003676">
    <property type="term" value="F:nucleic acid binding"/>
    <property type="evidence" value="ECO:0007669"/>
    <property type="project" value="InterPro"/>
</dbReference>
<dbReference type="CDD" id="cd05782">
    <property type="entry name" value="DNA_polB_like1_exo"/>
    <property type="match status" value="1"/>
</dbReference>
<keyword evidence="2" id="KW-0540">Nuclease</keyword>
<sequence length="273" mass="30573">MSISLPSTFVFDLETVPDLQALRRLQHIPEDVPDDAVLASTDLNAQPLKPAFQQIVAIAGAWIAPNGALRRLTALGSPSWSEAELVQEMFRIIVEGHPRLAGWNTSGFDLPVLVYRAMVHHIAVPGFYSFGEPYHGYRKRFDEDNHIDLMDLLCFYGASTRLKLDEMAAILGVPGKLGTDGSQVLSLYQEQRIADIRTYCETDVLTTALVWARYAEHRGWWDATQCTTFEQSVLAWLEVQTDPVWNAFRAGWQPNTTVAGHSHWATNAVEDFG</sequence>
<evidence type="ECO:0000313" key="2">
    <source>
        <dbReference type="EMBL" id="PSR27998.1"/>
    </source>
</evidence>
<evidence type="ECO:0000313" key="3">
    <source>
        <dbReference type="Proteomes" id="UP000242972"/>
    </source>
</evidence>
<dbReference type="InterPro" id="IPR012337">
    <property type="entry name" value="RNaseH-like_sf"/>
</dbReference>